<feature type="binding site" evidence="11">
    <location>
        <position position="253"/>
    </location>
    <ligand>
        <name>beta-D-galactose</name>
        <dbReference type="ChEBI" id="CHEBI:27667"/>
    </ligand>
</feature>
<comment type="pathway">
    <text evidence="2 9">Carbohydrate metabolism; hexose metabolism.</text>
</comment>
<evidence type="ECO:0000256" key="2">
    <source>
        <dbReference type="ARBA" id="ARBA00005028"/>
    </source>
</evidence>
<comment type="subunit">
    <text evidence="4">Monomer.</text>
</comment>
<accession>A0A934VCY1</accession>
<dbReference type="Proteomes" id="UP000600139">
    <property type="component" value="Unassembled WGS sequence"/>
</dbReference>
<feature type="binding site" evidence="12">
    <location>
        <begin position="181"/>
        <end position="183"/>
    </location>
    <ligand>
        <name>beta-D-galactose</name>
        <dbReference type="ChEBI" id="CHEBI:27667"/>
    </ligand>
</feature>
<evidence type="ECO:0000256" key="7">
    <source>
        <dbReference type="ARBA" id="ARBA00023235"/>
    </source>
</evidence>
<dbReference type="EC" id="5.1.3.3" evidence="9"/>
<dbReference type="EMBL" id="JAENIK010000012">
    <property type="protein sequence ID" value="MBK1817610.1"/>
    <property type="molecule type" value="Genomic_DNA"/>
</dbReference>
<dbReference type="GO" id="GO:0005737">
    <property type="term" value="C:cytoplasm"/>
    <property type="evidence" value="ECO:0007669"/>
    <property type="project" value="UniProtKB-SubCell"/>
</dbReference>
<evidence type="ECO:0000256" key="1">
    <source>
        <dbReference type="ARBA" id="ARBA00004496"/>
    </source>
</evidence>
<proteinExistence type="inferred from homology"/>
<dbReference type="FunFam" id="2.70.98.10:FF:000003">
    <property type="entry name" value="Aldose 1-epimerase"/>
    <property type="match status" value="1"/>
</dbReference>
<dbReference type="InterPro" id="IPR011013">
    <property type="entry name" value="Gal_mutarotase_sf_dom"/>
</dbReference>
<dbReference type="InterPro" id="IPR014718">
    <property type="entry name" value="GH-type_carb-bd"/>
</dbReference>
<evidence type="ECO:0000256" key="6">
    <source>
        <dbReference type="ARBA" id="ARBA00022553"/>
    </source>
</evidence>
<dbReference type="Gene3D" id="2.70.98.10">
    <property type="match status" value="1"/>
</dbReference>
<dbReference type="PANTHER" id="PTHR10091">
    <property type="entry name" value="ALDOSE-1-EPIMERASE"/>
    <property type="match status" value="1"/>
</dbReference>
<keyword evidence="14" id="KW-1185">Reference proteome</keyword>
<sequence length="352" mass="38053">MEIKEDTYGTTPDGKKVKIYTLTNKNGIVAQVTEYGAILSSVKTPDKAGKSGELTHGYDTLEGWLTNTSYFGATVGRFGNRIKDGKFSLDGKDYKLATNNDPGGIPCALHGGLKGFDKVVWTGKVIEGKGVEFSYLSKDGEEGYPGNLTVNVTYTLNDNDELKWVAKATTDAPTVLNIVQHTYWNLSGDHTTSINDHVLMLNADGYLPTDAGLIPTGKIDPVAGTPMDFTTPTAIGKRVDEKFEALKLGGGYDHAWVLKKGEGVRLAARVKDPKSGRVLEISTDKPAIQFYGGNFLDGKAKGKDGIAYAYRTAFALETEGFPDAPNKPSFPSAVLRPGENYSHTMVFKFSAE</sequence>
<evidence type="ECO:0000256" key="5">
    <source>
        <dbReference type="ARBA" id="ARBA00022490"/>
    </source>
</evidence>
<dbReference type="Pfam" id="PF01263">
    <property type="entry name" value="Aldose_epim"/>
    <property type="match status" value="1"/>
</dbReference>
<dbReference type="CDD" id="cd09019">
    <property type="entry name" value="galactose_mutarotase_like"/>
    <property type="match status" value="1"/>
</dbReference>
<dbReference type="InterPro" id="IPR008183">
    <property type="entry name" value="Aldose_1/G6P_1-epimerase"/>
</dbReference>
<keyword evidence="6" id="KW-0597">Phosphoprotein</keyword>
<dbReference type="GO" id="GO:0006006">
    <property type="term" value="P:glucose metabolic process"/>
    <property type="evidence" value="ECO:0007669"/>
    <property type="project" value="TreeGrafter"/>
</dbReference>
<reference evidence="13" key="1">
    <citation type="submission" date="2021-01" db="EMBL/GenBank/DDBJ databases">
        <title>Modified the classification status of verrucomicrobia.</title>
        <authorList>
            <person name="Feng X."/>
        </authorList>
    </citation>
    <scope>NUCLEOTIDE SEQUENCE</scope>
    <source>
        <strain evidence="13">JCM 18052</strain>
    </source>
</reference>
<evidence type="ECO:0000313" key="13">
    <source>
        <dbReference type="EMBL" id="MBK1817610.1"/>
    </source>
</evidence>
<protein>
    <recommendedName>
        <fullName evidence="9">Aldose 1-epimerase</fullName>
        <ecNumber evidence="9">5.1.3.3</ecNumber>
    </recommendedName>
</protein>
<dbReference type="GO" id="GO:0030246">
    <property type="term" value="F:carbohydrate binding"/>
    <property type="evidence" value="ECO:0007669"/>
    <property type="project" value="InterPro"/>
</dbReference>
<dbReference type="InterPro" id="IPR015443">
    <property type="entry name" value="Aldose_1-epimerase"/>
</dbReference>
<evidence type="ECO:0000256" key="9">
    <source>
        <dbReference type="PIRNR" id="PIRNR005096"/>
    </source>
</evidence>
<comment type="caution">
    <text evidence="13">The sequence shown here is derived from an EMBL/GenBank/DDBJ whole genome shotgun (WGS) entry which is preliminary data.</text>
</comment>
<dbReference type="GO" id="GO:0033499">
    <property type="term" value="P:galactose catabolic process via UDP-galactose, Leloir pathway"/>
    <property type="evidence" value="ECO:0007669"/>
    <property type="project" value="TreeGrafter"/>
</dbReference>
<evidence type="ECO:0000313" key="14">
    <source>
        <dbReference type="Proteomes" id="UP000600139"/>
    </source>
</evidence>
<dbReference type="PANTHER" id="PTHR10091:SF0">
    <property type="entry name" value="GALACTOSE MUTAROTASE"/>
    <property type="match status" value="1"/>
</dbReference>
<gene>
    <name evidence="13" type="ORF">JIN84_18470</name>
</gene>
<dbReference type="RefSeq" id="WP_200352546.1">
    <property type="nucleotide sequence ID" value="NZ_JAENIK010000012.1"/>
</dbReference>
<feature type="active site" description="Proton acceptor" evidence="10">
    <location>
        <position position="317"/>
    </location>
</feature>
<keyword evidence="7 9" id="KW-0413">Isomerase</keyword>
<comment type="catalytic activity">
    <reaction evidence="9">
        <text>alpha-D-glucose = beta-D-glucose</text>
        <dbReference type="Rhea" id="RHEA:10264"/>
        <dbReference type="ChEBI" id="CHEBI:15903"/>
        <dbReference type="ChEBI" id="CHEBI:17925"/>
        <dbReference type="EC" id="5.1.3.3"/>
    </reaction>
</comment>
<dbReference type="PIRSF" id="PIRSF005096">
    <property type="entry name" value="GALM"/>
    <property type="match status" value="1"/>
</dbReference>
<dbReference type="SUPFAM" id="SSF74650">
    <property type="entry name" value="Galactose mutarotase-like"/>
    <property type="match status" value="1"/>
</dbReference>
<name>A0A934VCY1_9BACT</name>
<evidence type="ECO:0000256" key="10">
    <source>
        <dbReference type="PIRSR" id="PIRSR005096-1"/>
    </source>
</evidence>
<evidence type="ECO:0000256" key="3">
    <source>
        <dbReference type="ARBA" id="ARBA00006206"/>
    </source>
</evidence>
<feature type="active site" description="Proton donor" evidence="10">
    <location>
        <position position="181"/>
    </location>
</feature>
<evidence type="ECO:0000256" key="12">
    <source>
        <dbReference type="PIRSR" id="PIRSR005096-3"/>
    </source>
</evidence>
<dbReference type="NCBIfam" id="NF008277">
    <property type="entry name" value="PRK11055.1"/>
    <property type="match status" value="1"/>
</dbReference>
<comment type="similarity">
    <text evidence="3 9">Belongs to the aldose epimerase family.</text>
</comment>
<dbReference type="InterPro" id="IPR047215">
    <property type="entry name" value="Galactose_mutarotase-like"/>
</dbReference>
<evidence type="ECO:0000256" key="4">
    <source>
        <dbReference type="ARBA" id="ARBA00011245"/>
    </source>
</evidence>
<keyword evidence="5" id="KW-0963">Cytoplasm</keyword>
<evidence type="ECO:0000256" key="8">
    <source>
        <dbReference type="ARBA" id="ARBA00023277"/>
    </source>
</evidence>
<evidence type="ECO:0000256" key="11">
    <source>
        <dbReference type="PIRSR" id="PIRSR005096-2"/>
    </source>
</evidence>
<dbReference type="AlphaFoldDB" id="A0A934VCY1"/>
<organism evidence="13 14">
    <name type="scientific">Luteolibacter yonseiensis</name>
    <dbReference type="NCBI Taxonomy" id="1144680"/>
    <lineage>
        <taxon>Bacteria</taxon>
        <taxon>Pseudomonadati</taxon>
        <taxon>Verrucomicrobiota</taxon>
        <taxon>Verrucomicrobiia</taxon>
        <taxon>Verrucomicrobiales</taxon>
        <taxon>Verrucomicrobiaceae</taxon>
        <taxon>Luteolibacter</taxon>
    </lineage>
</organism>
<comment type="subcellular location">
    <subcellularLocation>
        <location evidence="1">Cytoplasm</location>
    </subcellularLocation>
</comment>
<dbReference type="GO" id="GO:0004034">
    <property type="term" value="F:aldose 1-epimerase activity"/>
    <property type="evidence" value="ECO:0007669"/>
    <property type="project" value="UniProtKB-EC"/>
</dbReference>
<feature type="binding site" evidence="12">
    <location>
        <begin position="80"/>
        <end position="81"/>
    </location>
    <ligand>
        <name>beta-D-galactose</name>
        <dbReference type="ChEBI" id="CHEBI:27667"/>
    </ligand>
</feature>
<keyword evidence="8 9" id="KW-0119">Carbohydrate metabolism</keyword>